<dbReference type="GO" id="GO:0046872">
    <property type="term" value="F:metal ion binding"/>
    <property type="evidence" value="ECO:0007669"/>
    <property type="project" value="UniProtKB-KW"/>
</dbReference>
<reference evidence="7" key="1">
    <citation type="journal article" date="2014" name="Front. Microbiol.">
        <title>High frequency of phylogenetically diverse reductive dehalogenase-homologous genes in deep subseafloor sedimentary metagenomes.</title>
        <authorList>
            <person name="Kawai M."/>
            <person name="Futagami T."/>
            <person name="Toyoda A."/>
            <person name="Takaki Y."/>
            <person name="Nishi S."/>
            <person name="Hori S."/>
            <person name="Arai W."/>
            <person name="Tsubouchi T."/>
            <person name="Morono Y."/>
            <person name="Uchiyama I."/>
            <person name="Ito T."/>
            <person name="Fujiyama A."/>
            <person name="Inagaki F."/>
            <person name="Takami H."/>
        </authorList>
    </citation>
    <scope>NUCLEOTIDE SEQUENCE</scope>
    <source>
        <strain evidence="7">Expedition CK06-06</strain>
    </source>
</reference>
<dbReference type="InterPro" id="IPR028090">
    <property type="entry name" value="JAB_dom_prok"/>
</dbReference>
<accession>X1PZK0</accession>
<dbReference type="Pfam" id="PF14464">
    <property type="entry name" value="Prok-JAB"/>
    <property type="match status" value="1"/>
</dbReference>
<feature type="domain" description="JAB" evidence="6">
    <location>
        <begin position="118"/>
        <end position="152"/>
    </location>
</feature>
<evidence type="ECO:0000259" key="6">
    <source>
        <dbReference type="Pfam" id="PF14464"/>
    </source>
</evidence>
<sequence length="181" mass="20695">MTVGYLLNTERGQEGEPGLFYNYILASNGIFVRARSPLLQATVHIAEAWVRALLPLEEKIELPMGSIPKYIYNLALSILFTDRCQERYLAVTWEGEYRLKVPYQETSTCGVTYERLPSTVLDIHSHGTMRPFFSGTDDQDEQGLRLYMVVGRLDTLMPEIEMRVGVYGYFAPILLNEVFDV</sequence>
<gene>
    <name evidence="7" type="ORF">S12H4_01339</name>
</gene>
<dbReference type="GO" id="GO:0006508">
    <property type="term" value="P:proteolysis"/>
    <property type="evidence" value="ECO:0007669"/>
    <property type="project" value="UniProtKB-KW"/>
</dbReference>
<evidence type="ECO:0000256" key="4">
    <source>
        <dbReference type="ARBA" id="ARBA00022833"/>
    </source>
</evidence>
<evidence type="ECO:0000313" key="7">
    <source>
        <dbReference type="EMBL" id="GAI61722.1"/>
    </source>
</evidence>
<dbReference type="GO" id="GO:0008237">
    <property type="term" value="F:metallopeptidase activity"/>
    <property type="evidence" value="ECO:0007669"/>
    <property type="project" value="UniProtKB-KW"/>
</dbReference>
<keyword evidence="1" id="KW-0645">Protease</keyword>
<dbReference type="EMBL" id="BARW01000258">
    <property type="protein sequence ID" value="GAI61722.1"/>
    <property type="molecule type" value="Genomic_DNA"/>
</dbReference>
<keyword evidence="2" id="KW-0479">Metal-binding</keyword>
<keyword evidence="5" id="KW-0482">Metalloprotease</keyword>
<proteinExistence type="predicted"/>
<evidence type="ECO:0000256" key="1">
    <source>
        <dbReference type="ARBA" id="ARBA00022670"/>
    </source>
</evidence>
<evidence type="ECO:0000256" key="5">
    <source>
        <dbReference type="ARBA" id="ARBA00023049"/>
    </source>
</evidence>
<keyword evidence="4" id="KW-0862">Zinc</keyword>
<organism evidence="7">
    <name type="scientific">marine sediment metagenome</name>
    <dbReference type="NCBI Taxonomy" id="412755"/>
    <lineage>
        <taxon>unclassified sequences</taxon>
        <taxon>metagenomes</taxon>
        <taxon>ecological metagenomes</taxon>
    </lineage>
</organism>
<name>X1PZK0_9ZZZZ</name>
<evidence type="ECO:0000256" key="2">
    <source>
        <dbReference type="ARBA" id="ARBA00022723"/>
    </source>
</evidence>
<dbReference type="AlphaFoldDB" id="X1PZK0"/>
<evidence type="ECO:0000256" key="3">
    <source>
        <dbReference type="ARBA" id="ARBA00022801"/>
    </source>
</evidence>
<comment type="caution">
    <text evidence="7">The sequence shown here is derived from an EMBL/GenBank/DDBJ whole genome shotgun (WGS) entry which is preliminary data.</text>
</comment>
<protein>
    <recommendedName>
        <fullName evidence="6">JAB domain-containing protein</fullName>
    </recommendedName>
</protein>
<keyword evidence="3" id="KW-0378">Hydrolase</keyword>